<gene>
    <name evidence="6" type="ORF">CWS20_11125</name>
</gene>
<dbReference type="EMBL" id="PISD01000021">
    <property type="protein sequence ID" value="PKG28898.1"/>
    <property type="molecule type" value="Genomic_DNA"/>
</dbReference>
<sequence>MRDDKSAIRKKMIKQLSEMSKAEYEYQSQKIATHLFQGDEWKEANTIAITISKFPEVDTYPIIKQAWKENKQVAIPKCLPKTRTMDFRIFTDFSQLESVYSGLLEPVVAKTKSVLAKDIDFMIVPGVAYTQKGFRLGFGGGYYDRYLQVYEGGTASMAFDIQVLNSLPIEPHDLPVKALYTNSEVIHT</sequence>
<feature type="binding site" evidence="4">
    <location>
        <begin position="135"/>
        <end position="143"/>
    </location>
    <ligand>
        <name>ATP</name>
        <dbReference type="ChEBI" id="CHEBI:30616"/>
    </ligand>
</feature>
<dbReference type="PANTHER" id="PTHR23407:SF1">
    <property type="entry name" value="5-FORMYLTETRAHYDROFOLATE CYCLO-LIGASE"/>
    <property type="match status" value="1"/>
</dbReference>
<dbReference type="GO" id="GO:0005524">
    <property type="term" value="F:ATP binding"/>
    <property type="evidence" value="ECO:0007669"/>
    <property type="project" value="UniProtKB-KW"/>
</dbReference>
<keyword evidence="7" id="KW-1185">Reference proteome</keyword>
<reference evidence="6 7" key="1">
    <citation type="journal article" date="2010" name="Int. J. Syst. Evol. Microbiol.">
        <title>Bacillus horneckiae sp. nov., isolated from a spacecraft-assembly clean room.</title>
        <authorList>
            <person name="Vaishampayan P."/>
            <person name="Probst A."/>
            <person name="Krishnamurthi S."/>
            <person name="Ghosh S."/>
            <person name="Osman S."/>
            <person name="McDowall A."/>
            <person name="Ruckmani A."/>
            <person name="Mayilraj S."/>
            <person name="Venkateswaran K."/>
        </authorList>
    </citation>
    <scope>NUCLEOTIDE SEQUENCE [LARGE SCALE GENOMIC DNA]</scope>
    <source>
        <strain evidence="7">1PO1SC</strain>
    </source>
</reference>
<dbReference type="Proteomes" id="UP000233343">
    <property type="component" value="Unassembled WGS sequence"/>
</dbReference>
<dbReference type="Gene3D" id="3.40.50.10420">
    <property type="entry name" value="NagB/RpiA/CoA transferase-like"/>
    <property type="match status" value="1"/>
</dbReference>
<evidence type="ECO:0000256" key="3">
    <source>
        <dbReference type="ARBA" id="ARBA00022840"/>
    </source>
</evidence>
<dbReference type="RefSeq" id="WP_066201201.1">
    <property type="nucleotide sequence ID" value="NZ_JAFDQP010000011.1"/>
</dbReference>
<dbReference type="Pfam" id="PF01812">
    <property type="entry name" value="5-FTHF_cyc-lig"/>
    <property type="match status" value="1"/>
</dbReference>
<evidence type="ECO:0000256" key="4">
    <source>
        <dbReference type="PIRSR" id="PIRSR006806-1"/>
    </source>
</evidence>
<keyword evidence="3 4" id="KW-0067">ATP-binding</keyword>
<protein>
    <recommendedName>
        <fullName evidence="5">5-formyltetrahydrofolate cyclo-ligase</fullName>
        <ecNumber evidence="5">6.3.3.2</ecNumber>
    </recommendedName>
</protein>
<evidence type="ECO:0000313" key="7">
    <source>
        <dbReference type="Proteomes" id="UP000233343"/>
    </source>
</evidence>
<keyword evidence="2 4" id="KW-0547">Nucleotide-binding</keyword>
<dbReference type="SUPFAM" id="SSF100950">
    <property type="entry name" value="NagB/RpiA/CoA transferase-like"/>
    <property type="match status" value="1"/>
</dbReference>
<evidence type="ECO:0000256" key="5">
    <source>
        <dbReference type="RuleBase" id="RU361279"/>
    </source>
</evidence>
<keyword evidence="5" id="KW-0460">Magnesium</keyword>
<keyword evidence="6" id="KW-0436">Ligase</keyword>
<keyword evidence="5" id="KW-0479">Metal-binding</keyword>
<feature type="binding site" evidence="4">
    <location>
        <begin position="5"/>
        <end position="9"/>
    </location>
    <ligand>
        <name>ATP</name>
        <dbReference type="ChEBI" id="CHEBI:30616"/>
    </ligand>
</feature>
<comment type="caution">
    <text evidence="6">The sequence shown here is derived from an EMBL/GenBank/DDBJ whole genome shotgun (WGS) entry which is preliminary data.</text>
</comment>
<accession>A0A2N0ZHA9</accession>
<dbReference type="EC" id="6.3.3.2" evidence="5"/>
<feature type="binding site" evidence="4">
    <location>
        <position position="51"/>
    </location>
    <ligand>
        <name>substrate</name>
    </ligand>
</feature>
<evidence type="ECO:0000256" key="2">
    <source>
        <dbReference type="ARBA" id="ARBA00022741"/>
    </source>
</evidence>
<comment type="catalytic activity">
    <reaction evidence="5">
        <text>(6S)-5-formyl-5,6,7,8-tetrahydrofolate + ATP = (6R)-5,10-methenyltetrahydrofolate + ADP + phosphate</text>
        <dbReference type="Rhea" id="RHEA:10488"/>
        <dbReference type="ChEBI" id="CHEBI:30616"/>
        <dbReference type="ChEBI" id="CHEBI:43474"/>
        <dbReference type="ChEBI" id="CHEBI:57455"/>
        <dbReference type="ChEBI" id="CHEBI:57457"/>
        <dbReference type="ChEBI" id="CHEBI:456216"/>
        <dbReference type="EC" id="6.3.3.2"/>
    </reaction>
</comment>
<dbReference type="InterPro" id="IPR037171">
    <property type="entry name" value="NagB/RpiA_transferase-like"/>
</dbReference>
<dbReference type="GO" id="GO:0030272">
    <property type="term" value="F:5-formyltetrahydrofolate cyclo-ligase activity"/>
    <property type="evidence" value="ECO:0007669"/>
    <property type="project" value="UniProtKB-EC"/>
</dbReference>
<dbReference type="GO" id="GO:0035999">
    <property type="term" value="P:tetrahydrofolate interconversion"/>
    <property type="evidence" value="ECO:0007669"/>
    <property type="project" value="TreeGrafter"/>
</dbReference>
<dbReference type="PANTHER" id="PTHR23407">
    <property type="entry name" value="ATPASE INHIBITOR/5-FORMYLTETRAHYDROFOLATE CYCLO-LIGASE"/>
    <property type="match status" value="1"/>
</dbReference>
<feature type="binding site" evidence="4">
    <location>
        <position position="56"/>
    </location>
    <ligand>
        <name>substrate</name>
    </ligand>
</feature>
<dbReference type="AlphaFoldDB" id="A0A2N0ZHA9"/>
<evidence type="ECO:0000256" key="1">
    <source>
        <dbReference type="ARBA" id="ARBA00010638"/>
    </source>
</evidence>
<dbReference type="PIRSF" id="PIRSF006806">
    <property type="entry name" value="FTHF_cligase"/>
    <property type="match status" value="1"/>
</dbReference>
<dbReference type="GO" id="GO:0046872">
    <property type="term" value="F:metal ion binding"/>
    <property type="evidence" value="ECO:0007669"/>
    <property type="project" value="UniProtKB-KW"/>
</dbReference>
<organism evidence="6 7">
    <name type="scientific">Cytobacillus horneckiae</name>
    <dbReference type="NCBI Taxonomy" id="549687"/>
    <lineage>
        <taxon>Bacteria</taxon>
        <taxon>Bacillati</taxon>
        <taxon>Bacillota</taxon>
        <taxon>Bacilli</taxon>
        <taxon>Bacillales</taxon>
        <taxon>Bacillaceae</taxon>
        <taxon>Cytobacillus</taxon>
    </lineage>
</organism>
<dbReference type="NCBIfam" id="TIGR02727">
    <property type="entry name" value="MTHFS_bact"/>
    <property type="match status" value="1"/>
</dbReference>
<evidence type="ECO:0000313" key="6">
    <source>
        <dbReference type="EMBL" id="PKG28898.1"/>
    </source>
</evidence>
<comment type="similarity">
    <text evidence="1 5">Belongs to the 5-formyltetrahydrofolate cyclo-ligase family.</text>
</comment>
<dbReference type="InterPro" id="IPR024185">
    <property type="entry name" value="FTHF_cligase-like_sf"/>
</dbReference>
<proteinExistence type="inferred from homology"/>
<comment type="cofactor">
    <cofactor evidence="5">
        <name>Mg(2+)</name>
        <dbReference type="ChEBI" id="CHEBI:18420"/>
    </cofactor>
</comment>
<dbReference type="InterPro" id="IPR002698">
    <property type="entry name" value="FTHF_cligase"/>
</dbReference>
<name>A0A2N0ZHA9_9BACI</name>
<dbReference type="GO" id="GO:0009396">
    <property type="term" value="P:folic acid-containing compound biosynthetic process"/>
    <property type="evidence" value="ECO:0007669"/>
    <property type="project" value="TreeGrafter"/>
</dbReference>